<dbReference type="PANTHER" id="PTHR21075">
    <property type="entry name" value="ANAEROBIC RIBONUCLEOSIDE-TRIPHOSPHATE REDUCTASE"/>
    <property type="match status" value="1"/>
</dbReference>
<dbReference type="SUPFAM" id="SSF51998">
    <property type="entry name" value="PFL-like glycyl radical enzymes"/>
    <property type="match status" value="1"/>
</dbReference>
<dbReference type="NCBIfam" id="TIGR02487">
    <property type="entry name" value="NrdD"/>
    <property type="match status" value="1"/>
</dbReference>
<protein>
    <submittedName>
        <fullName evidence="5">Ribonucleoside-triphosphate reductase class III catalytic subunit</fullName>
    </submittedName>
</protein>
<evidence type="ECO:0000313" key="6">
    <source>
        <dbReference type="Proteomes" id="UP000183952"/>
    </source>
</evidence>
<dbReference type="AlphaFoldDB" id="A0A1M6RLX5"/>
<dbReference type="InterPro" id="IPR005144">
    <property type="entry name" value="ATP-cone_dom"/>
</dbReference>
<dbReference type="Proteomes" id="UP000183952">
    <property type="component" value="Unassembled WGS sequence"/>
</dbReference>
<dbReference type="GO" id="GO:0004748">
    <property type="term" value="F:ribonucleoside-diphosphate reductase activity, thioredoxin disulfide as acceptor"/>
    <property type="evidence" value="ECO:0007669"/>
    <property type="project" value="TreeGrafter"/>
</dbReference>
<dbReference type="Pfam" id="PF03477">
    <property type="entry name" value="ATP-cone"/>
    <property type="match status" value="1"/>
</dbReference>
<evidence type="ECO:0000256" key="3">
    <source>
        <dbReference type="PROSITE-ProRule" id="PRU00492"/>
    </source>
</evidence>
<dbReference type="CDD" id="cd01675">
    <property type="entry name" value="RNR_III"/>
    <property type="match status" value="1"/>
</dbReference>
<keyword evidence="2 3" id="KW-0067">ATP-binding</keyword>
<keyword evidence="1 3" id="KW-0547">Nucleotide-binding</keyword>
<evidence type="ECO:0000256" key="1">
    <source>
        <dbReference type="ARBA" id="ARBA00022741"/>
    </source>
</evidence>
<dbReference type="InterPro" id="IPR012833">
    <property type="entry name" value="NrdD"/>
</dbReference>
<feature type="domain" description="ATP-cone" evidence="4">
    <location>
        <begin position="2"/>
        <end position="94"/>
    </location>
</feature>
<evidence type="ECO:0000256" key="2">
    <source>
        <dbReference type="ARBA" id="ARBA00022840"/>
    </source>
</evidence>
<gene>
    <name evidence="5" type="ORF">SAMN02745248_02324</name>
</gene>
<dbReference type="EMBL" id="FRAD01000023">
    <property type="protein sequence ID" value="SHK33455.1"/>
    <property type="molecule type" value="Genomic_DNA"/>
</dbReference>
<sequence length="705" mass="79309">MLYVVKRDGRKVAFHWDKIRNAIKGAAEEIGITLTKSQEEALVEKIIENLAHHGNEVVSVEEIQNEVEKVLKDSGFTEISRAYSVYRIERTRIREIKSDLMKAIEKIGVETDRDNANVGNNFSSKLLRIASESNKWHNLSVMPKKLAKLHENGDLYYHDLDSYNLTVNCLHIPTKEVLLRGFNTGYGTVNMPKRIESAAELSCILLQSTQNDMFGGQSHPDFDNDMAEFIQPTRDEIMQDLKEMGIEGKKAEEITERKLVKTVNQAMQGIVYNLNTMHSRAGSQVPFSSLNIGIPLSKDAALVCECFLKEYEKGLGKGEQPVFPNIIFRVKEGVNKKPEDPYYYLYQLACRVASVRMNPTFMNLDSDFNKKYYDMGIIPATMGCRTYICSNCNGEPGTKGRGNIAPTTINLPRIGLLSKGNVDKFFELLSIRLENAKESLLHRYDVLKKLRVKDLPFVAGQGLMKGSENLGPEDSIEPILKQGTFAIGFIGLAETLTALIGEHHGQSDNARKLGIRIVQHIRDYTDKLIDETSLNWSAYATPAEGLSGRFILQDKKVFGEIKGVTDKEYYTNSFHIPVGFPISMKSKIDIEAPYHKLCNGGHITYIEVDDNPSPEVVKSIIDYAYNHTNISYIGVNFHIRYCKDCGTSLSSEHCKCPKCGGNNIQGISRVTGYLSLDERFGPGKYYERKDRLTQGSNKNNYSSCC</sequence>
<dbReference type="PANTHER" id="PTHR21075:SF0">
    <property type="entry name" value="ANAEROBIC RIBONUCLEOSIDE-TRIPHOSPHATE REDUCTASE"/>
    <property type="match status" value="1"/>
</dbReference>
<dbReference type="GO" id="GO:0008998">
    <property type="term" value="F:ribonucleoside-triphosphate reductase (thioredoxin) activity"/>
    <property type="evidence" value="ECO:0007669"/>
    <property type="project" value="InterPro"/>
</dbReference>
<dbReference type="GO" id="GO:0006260">
    <property type="term" value="P:DNA replication"/>
    <property type="evidence" value="ECO:0007669"/>
    <property type="project" value="InterPro"/>
</dbReference>
<reference evidence="5 6" key="1">
    <citation type="submission" date="2016-11" db="EMBL/GenBank/DDBJ databases">
        <authorList>
            <person name="Jaros S."/>
            <person name="Januszkiewicz K."/>
            <person name="Wedrychowicz H."/>
        </authorList>
    </citation>
    <scope>NUCLEOTIDE SEQUENCE [LARGE SCALE GENOMIC DNA]</scope>
    <source>
        <strain evidence="5 6">DSM 3090</strain>
    </source>
</reference>
<evidence type="ECO:0000313" key="5">
    <source>
        <dbReference type="EMBL" id="SHK33455.1"/>
    </source>
</evidence>
<dbReference type="GO" id="GO:0005524">
    <property type="term" value="F:ATP binding"/>
    <property type="evidence" value="ECO:0007669"/>
    <property type="project" value="UniProtKB-UniRule"/>
</dbReference>
<dbReference type="PROSITE" id="PS51161">
    <property type="entry name" value="ATP_CONE"/>
    <property type="match status" value="1"/>
</dbReference>
<organism evidence="5 6">
    <name type="scientific">Hathewaya proteolytica DSM 3090</name>
    <dbReference type="NCBI Taxonomy" id="1121331"/>
    <lineage>
        <taxon>Bacteria</taxon>
        <taxon>Bacillati</taxon>
        <taxon>Bacillota</taxon>
        <taxon>Clostridia</taxon>
        <taxon>Eubacteriales</taxon>
        <taxon>Clostridiaceae</taxon>
        <taxon>Hathewaya</taxon>
    </lineage>
</organism>
<dbReference type="STRING" id="1121331.SAMN02745248_02324"/>
<dbReference type="RefSeq" id="WP_072904245.1">
    <property type="nucleotide sequence ID" value="NZ_FRAD01000023.1"/>
</dbReference>
<keyword evidence="6" id="KW-1185">Reference proteome</keyword>
<proteinExistence type="predicted"/>
<accession>A0A1M6RLX5</accession>
<dbReference type="Gene3D" id="3.20.70.20">
    <property type="match status" value="1"/>
</dbReference>
<dbReference type="GO" id="GO:0009265">
    <property type="term" value="P:2'-deoxyribonucleotide biosynthetic process"/>
    <property type="evidence" value="ECO:0007669"/>
    <property type="project" value="TreeGrafter"/>
</dbReference>
<dbReference type="GO" id="GO:0031250">
    <property type="term" value="C:anaerobic ribonucleoside-triphosphate reductase complex"/>
    <property type="evidence" value="ECO:0007669"/>
    <property type="project" value="TreeGrafter"/>
</dbReference>
<dbReference type="OrthoDB" id="9804622at2"/>
<evidence type="ECO:0000259" key="4">
    <source>
        <dbReference type="PROSITE" id="PS51161"/>
    </source>
</evidence>
<dbReference type="Pfam" id="PF13597">
    <property type="entry name" value="NRDD"/>
    <property type="match status" value="1"/>
</dbReference>
<name>A0A1M6RLX5_9CLOT</name>